<evidence type="ECO:0000313" key="2">
    <source>
        <dbReference type="EMBL" id="KAK4028383.1"/>
    </source>
</evidence>
<keyword evidence="3" id="KW-1185">Reference proteome</keyword>
<evidence type="ECO:0000256" key="1">
    <source>
        <dbReference type="SAM" id="MobiDB-lite"/>
    </source>
</evidence>
<accession>A0ABR0ATC9</accession>
<proteinExistence type="predicted"/>
<dbReference type="Proteomes" id="UP001234178">
    <property type="component" value="Unassembled WGS sequence"/>
</dbReference>
<evidence type="ECO:0000313" key="3">
    <source>
        <dbReference type="Proteomes" id="UP001234178"/>
    </source>
</evidence>
<sequence length="137" mass="16144">MMKMRERLKSCWQSCSDRFEDRDRLIDRALFRDRERDHRSRRKERIEIEIEGAGIENQFARAATYESKSALIFFGSGTVFPSRPLGGEPSRPLKKRPAVGRDTWSRREVGGPIRRIWCQSENSSARFPWLRRRGTPC</sequence>
<organism evidence="2 3">
    <name type="scientific">Daphnia magna</name>
    <dbReference type="NCBI Taxonomy" id="35525"/>
    <lineage>
        <taxon>Eukaryota</taxon>
        <taxon>Metazoa</taxon>
        <taxon>Ecdysozoa</taxon>
        <taxon>Arthropoda</taxon>
        <taxon>Crustacea</taxon>
        <taxon>Branchiopoda</taxon>
        <taxon>Diplostraca</taxon>
        <taxon>Cladocera</taxon>
        <taxon>Anomopoda</taxon>
        <taxon>Daphniidae</taxon>
        <taxon>Daphnia</taxon>
    </lineage>
</organism>
<protein>
    <submittedName>
        <fullName evidence="2">Uncharacterized protein</fullName>
    </submittedName>
</protein>
<feature type="region of interest" description="Disordered" evidence="1">
    <location>
        <begin position="84"/>
        <end position="104"/>
    </location>
</feature>
<gene>
    <name evidence="2" type="ORF">OUZ56_017663</name>
</gene>
<dbReference type="EMBL" id="JAOYFB010000038">
    <property type="protein sequence ID" value="KAK4028383.1"/>
    <property type="molecule type" value="Genomic_DNA"/>
</dbReference>
<comment type="caution">
    <text evidence="2">The sequence shown here is derived from an EMBL/GenBank/DDBJ whole genome shotgun (WGS) entry which is preliminary data.</text>
</comment>
<reference evidence="2 3" key="1">
    <citation type="journal article" date="2023" name="Nucleic Acids Res.">
        <title>The hologenome of Daphnia magna reveals possible DNA methylation and microbiome-mediated evolution of the host genome.</title>
        <authorList>
            <person name="Chaturvedi A."/>
            <person name="Li X."/>
            <person name="Dhandapani V."/>
            <person name="Marshall H."/>
            <person name="Kissane S."/>
            <person name="Cuenca-Cambronero M."/>
            <person name="Asole G."/>
            <person name="Calvet F."/>
            <person name="Ruiz-Romero M."/>
            <person name="Marangio P."/>
            <person name="Guigo R."/>
            <person name="Rago D."/>
            <person name="Mirbahai L."/>
            <person name="Eastwood N."/>
            <person name="Colbourne J.K."/>
            <person name="Zhou J."/>
            <person name="Mallon E."/>
            <person name="Orsini L."/>
        </authorList>
    </citation>
    <scope>NUCLEOTIDE SEQUENCE [LARGE SCALE GENOMIC DNA]</scope>
    <source>
        <strain evidence="2">LRV0_1</strain>
    </source>
</reference>
<name>A0ABR0ATC9_9CRUS</name>